<dbReference type="EMBL" id="CP044399">
    <property type="protein sequence ID" value="QFI38338.1"/>
    <property type="molecule type" value="Genomic_DNA"/>
</dbReference>
<dbReference type="KEGG" id="mmaa:FR932_11000"/>
<evidence type="ECO:0000313" key="5">
    <source>
        <dbReference type="Proteomes" id="UP000327424"/>
    </source>
</evidence>
<organism evidence="4 5">
    <name type="scientific">Moritella marina ATCC 15381</name>
    <dbReference type="NCBI Taxonomy" id="1202962"/>
    <lineage>
        <taxon>Bacteria</taxon>
        <taxon>Pseudomonadati</taxon>
        <taxon>Pseudomonadota</taxon>
        <taxon>Gammaproteobacteria</taxon>
        <taxon>Alteromonadales</taxon>
        <taxon>Moritellaceae</taxon>
        <taxon>Moritella</taxon>
    </lineage>
</organism>
<dbReference type="AlphaFoldDB" id="A0A5J6WMB0"/>
<dbReference type="OrthoDB" id="9805202at2"/>
<dbReference type="PANTHER" id="PTHR30600">
    <property type="entry name" value="CYTOCHROME C PEROXIDASE-RELATED"/>
    <property type="match status" value="1"/>
</dbReference>
<dbReference type="GO" id="GO:0020037">
    <property type="term" value="F:heme binding"/>
    <property type="evidence" value="ECO:0007669"/>
    <property type="project" value="InterPro"/>
</dbReference>
<evidence type="ECO:0000313" key="4">
    <source>
        <dbReference type="EMBL" id="QFI38338.1"/>
    </source>
</evidence>
<accession>A0A5J6WMB0</accession>
<reference evidence="4 5" key="1">
    <citation type="submission" date="2019-09" db="EMBL/GenBank/DDBJ databases">
        <title>Hybrid Assembly of the complete Genome of the Deep-Sea Bacterium Moritella marina from long Nanopore and Illumina reads.</title>
        <authorList>
            <person name="Magin S."/>
            <person name="Georgoulis A."/>
            <person name="Papadimitriou K."/>
            <person name="Iliakis G."/>
            <person name="Vorgias C.E."/>
        </authorList>
    </citation>
    <scope>NUCLEOTIDE SEQUENCE [LARGE SCALE GENOMIC DNA]</scope>
    <source>
        <strain evidence="4 5">MP-1</strain>
    </source>
</reference>
<evidence type="ECO:0000256" key="2">
    <source>
        <dbReference type="ARBA" id="ARBA00023002"/>
    </source>
</evidence>
<dbReference type="GO" id="GO:0030313">
    <property type="term" value="C:cell envelope"/>
    <property type="evidence" value="ECO:0007669"/>
    <property type="project" value="UniProtKB-SubCell"/>
</dbReference>
<dbReference type="InterPro" id="IPR036909">
    <property type="entry name" value="Cyt_c-like_dom_sf"/>
</dbReference>
<dbReference type="SUPFAM" id="SSF46626">
    <property type="entry name" value="Cytochrome c"/>
    <property type="match status" value="2"/>
</dbReference>
<proteinExistence type="predicted"/>
<name>A0A5J6WMB0_MORMI</name>
<evidence type="ECO:0000259" key="3">
    <source>
        <dbReference type="Pfam" id="PF03150"/>
    </source>
</evidence>
<dbReference type="GO" id="GO:0004130">
    <property type="term" value="F:cytochrome-c peroxidase activity"/>
    <property type="evidence" value="ECO:0007669"/>
    <property type="project" value="TreeGrafter"/>
</dbReference>
<keyword evidence="2" id="KW-0560">Oxidoreductase</keyword>
<comment type="subcellular location">
    <subcellularLocation>
        <location evidence="1">Cell envelope</location>
    </subcellularLocation>
</comment>
<dbReference type="Pfam" id="PF03150">
    <property type="entry name" value="CCP_MauG"/>
    <property type="match status" value="1"/>
</dbReference>
<evidence type="ECO:0000256" key="1">
    <source>
        <dbReference type="ARBA" id="ARBA00004196"/>
    </source>
</evidence>
<sequence length="869" mass="94650">MKKRSIFAKLVTVPLTMISFIFLIVGTSVSAGVLEELIVGLQDQDIEKEDLYNKHQTQSADLRLQLEDVRNTQPVDKAEVTALRQQIQALGKEQKAEKSLLAALHKRDKSKLKLDIRRAKGAVEAPEPDHEFNALLELVDGANIEDADGVPVGGEVGIATFGNRYDIEVVIAGITSAQEVETIELQNCTTGESFLSLDLSDRKLLGEVITGPEIPPQPVHFIVGPPEPLPELSLLKFNLRLKDAMLTALIDENLCAPVVFTSHVVSHPDGAITGSFIDHLRFEALEYLLDPSFLPEPVVVNRNFETQGSLSDLVVADNKALEQLGKALFWDVQVSSDNKVACGSCHSLAGADWRTKNQFTEGPGNLLATLSSFPLPNGSVLGSQGVINEEYVDIVLGDRDLCNSLGDDFRQRTGRQAPTVINSAFNVFQFWDGRAHRFFNGENPFGPADTDAGVYKAVGGVNGSIVKDTDFLVDISALASQATGPATSHVEMACGPDDGIRFFPQIAAKLFDGAVMPLGLQGVHADDSLLAEFANTTGTNKGLTVNYQALIMDAFQEQYWNSVDTVSLDDPKKGYAVDYSLMEANFSFIFGIAVQAYERTLLSEDSKFDQFARGEVDLTENEKEGFSRFLSGGTSCNECHDGPLFTTATLQFQLAEPVEAMRLANSQGMGLYDSGFYNVGVTATEEDLGRGREDLPFGLISLSAQSNNGDDSQWPHLPLLSASEAKAQVKGHMKVPTLRNIELTAPYFHNGKYLTLEDVVAFYTRGGDFPGNEDLDPAIRPIGQLSGKPGRQAKIAAWMRTLTDERILRRAAPFDQPEIEVPNGHIYNGSGYDDDMVTLEATGENGATPPLFETFFERVGGTVPDIIED</sequence>
<dbReference type="Proteomes" id="UP000327424">
    <property type="component" value="Chromosome"/>
</dbReference>
<dbReference type="InterPro" id="IPR004852">
    <property type="entry name" value="Di-haem_cyt_c_peroxidsae"/>
</dbReference>
<gene>
    <name evidence="4" type="ORF">FR932_11000</name>
</gene>
<dbReference type="GO" id="GO:0009055">
    <property type="term" value="F:electron transfer activity"/>
    <property type="evidence" value="ECO:0007669"/>
    <property type="project" value="InterPro"/>
</dbReference>
<dbReference type="Gene3D" id="1.10.760.10">
    <property type="entry name" value="Cytochrome c-like domain"/>
    <property type="match status" value="2"/>
</dbReference>
<protein>
    <recommendedName>
        <fullName evidence="3">Di-haem cytochrome c peroxidase domain-containing protein</fullName>
    </recommendedName>
</protein>
<keyword evidence="5" id="KW-1185">Reference proteome</keyword>
<feature type="domain" description="Di-haem cytochrome c peroxidase" evidence="3">
    <location>
        <begin position="321"/>
        <end position="616"/>
    </location>
</feature>
<dbReference type="RefSeq" id="WP_019442652.1">
    <property type="nucleotide sequence ID" value="NZ_ALOE01000034.1"/>
</dbReference>
<dbReference type="InterPro" id="IPR051395">
    <property type="entry name" value="Cytochrome_c_Peroxidase/MauG"/>
</dbReference>